<feature type="region of interest" description="Disordered" evidence="1">
    <location>
        <begin position="47"/>
        <end position="87"/>
    </location>
</feature>
<evidence type="ECO:0000313" key="2">
    <source>
        <dbReference type="EMBL" id="OWK34493.1"/>
    </source>
</evidence>
<evidence type="ECO:0000313" key="3">
    <source>
        <dbReference type="Proteomes" id="UP000214646"/>
    </source>
</evidence>
<dbReference type="EMBL" id="NIDE01000020">
    <property type="protein sequence ID" value="OWK34493.1"/>
    <property type="molecule type" value="Genomic_DNA"/>
</dbReference>
<feature type="region of interest" description="Disordered" evidence="1">
    <location>
        <begin position="1"/>
        <end position="32"/>
    </location>
</feature>
<organism evidence="2 3">
    <name type="scientific">Fimbriiglobus ruber</name>
    <dbReference type="NCBI Taxonomy" id="1908690"/>
    <lineage>
        <taxon>Bacteria</taxon>
        <taxon>Pseudomonadati</taxon>
        <taxon>Planctomycetota</taxon>
        <taxon>Planctomycetia</taxon>
        <taxon>Gemmatales</taxon>
        <taxon>Gemmataceae</taxon>
        <taxon>Fimbriiglobus</taxon>
    </lineage>
</organism>
<evidence type="ECO:0000256" key="1">
    <source>
        <dbReference type="SAM" id="MobiDB-lite"/>
    </source>
</evidence>
<name>A0A225D0N4_9BACT</name>
<accession>A0A225D0N4</accession>
<sequence length="126" mass="14287">MMFDRPVTRCDFRTGPRSRSERCPDESFAGPEISIDRRNENAAVCASVSAGPNRKRTGSQSTAPTTVTDSTGVKPQSPRDRRFRPAHLVVSDQNSRSFWVAVKFIGRLRCPRKRFSRIVLNHQLVR</sequence>
<feature type="compositionally biased region" description="Basic and acidic residues" evidence="1">
    <location>
        <begin position="1"/>
        <end position="25"/>
    </location>
</feature>
<gene>
    <name evidence="2" type="ORF">FRUB_10464</name>
</gene>
<dbReference type="Proteomes" id="UP000214646">
    <property type="component" value="Unassembled WGS sequence"/>
</dbReference>
<comment type="caution">
    <text evidence="2">The sequence shown here is derived from an EMBL/GenBank/DDBJ whole genome shotgun (WGS) entry which is preliminary data.</text>
</comment>
<dbReference type="AlphaFoldDB" id="A0A225D0N4"/>
<feature type="compositionally biased region" description="Polar residues" evidence="1">
    <location>
        <begin position="58"/>
        <end position="74"/>
    </location>
</feature>
<protein>
    <submittedName>
        <fullName evidence="2">Uncharacterized protein</fullName>
    </submittedName>
</protein>
<proteinExistence type="predicted"/>
<reference evidence="3" key="1">
    <citation type="submission" date="2017-06" db="EMBL/GenBank/DDBJ databases">
        <title>Genome analysis of Fimbriiglobus ruber SP5, the first member of the order Planctomycetales with confirmed chitinolytic capability.</title>
        <authorList>
            <person name="Ravin N.V."/>
            <person name="Rakitin A.L."/>
            <person name="Ivanova A.A."/>
            <person name="Beletsky A.V."/>
            <person name="Kulichevskaya I.S."/>
            <person name="Mardanov A.V."/>
            <person name="Dedysh S.N."/>
        </authorList>
    </citation>
    <scope>NUCLEOTIDE SEQUENCE [LARGE SCALE GENOMIC DNA]</scope>
    <source>
        <strain evidence="3">SP5</strain>
    </source>
</reference>
<keyword evidence="3" id="KW-1185">Reference proteome</keyword>